<sequence length="167" mass="18735">MNLKLVFLVIFSAFYMASPADLPKVRTAYIEASENEAATKALHEDLVSVAKTDDKTLVAFKGAATTMMAKYAKGIRDKKNFFKEGAELLEFAITSEPENVEIRCIRLSVQENVPKITGYTKNIDEDKQFILDNFKSITNTNSKDFVKGYISKSEAFNESERQLLQGS</sequence>
<accession>A0A7X2ZS27</accession>
<feature type="chain" id="PRO_5031424246" evidence="1">
    <location>
        <begin position="18"/>
        <end position="167"/>
    </location>
</feature>
<dbReference type="OrthoDB" id="663842at2"/>
<evidence type="ECO:0000313" key="2">
    <source>
        <dbReference type="EMBL" id="MUH35366.1"/>
    </source>
</evidence>
<name>A0A7X2ZS27_9FLAO</name>
<evidence type="ECO:0000313" key="3">
    <source>
        <dbReference type="Proteomes" id="UP000540519"/>
    </source>
</evidence>
<evidence type="ECO:0000256" key="1">
    <source>
        <dbReference type="SAM" id="SignalP"/>
    </source>
</evidence>
<reference evidence="2 3" key="1">
    <citation type="journal article" date="2019" name="Mar. Drugs">
        <title>Comparative Genomics and CAZyme Genome Repertoires of Marine Zobellia amurskyensis KMM 3526(T) and Zobellia laminariae KMM 3676(T).</title>
        <authorList>
            <person name="Chernysheva N."/>
            <person name="Bystritskaya E."/>
            <person name="Stenkova A."/>
            <person name="Golovkin I."/>
            <person name="Nedashkovskaya O."/>
            <person name="Isaeva M."/>
        </authorList>
    </citation>
    <scope>NUCLEOTIDE SEQUENCE [LARGE SCALE GENOMIC DNA]</scope>
    <source>
        <strain evidence="2 3">KMM 3526</strain>
    </source>
</reference>
<comment type="caution">
    <text evidence="2">The sequence shown here is derived from an EMBL/GenBank/DDBJ whole genome shotgun (WGS) entry which is preliminary data.</text>
</comment>
<organism evidence="2 3">
    <name type="scientific">Zobellia amurskyensis</name>
    <dbReference type="NCBI Taxonomy" id="248905"/>
    <lineage>
        <taxon>Bacteria</taxon>
        <taxon>Pseudomonadati</taxon>
        <taxon>Bacteroidota</taxon>
        <taxon>Flavobacteriia</taxon>
        <taxon>Flavobacteriales</taxon>
        <taxon>Flavobacteriaceae</taxon>
        <taxon>Zobellia</taxon>
    </lineage>
</organism>
<dbReference type="Proteomes" id="UP000540519">
    <property type="component" value="Unassembled WGS sequence"/>
</dbReference>
<dbReference type="RefSeq" id="WP_155599211.1">
    <property type="nucleotide sequence ID" value="NZ_RCNR01000008.1"/>
</dbReference>
<gene>
    <name evidence="2" type="ORF">D9O36_05895</name>
</gene>
<feature type="signal peptide" evidence="1">
    <location>
        <begin position="1"/>
        <end position="17"/>
    </location>
</feature>
<keyword evidence="1" id="KW-0732">Signal</keyword>
<dbReference type="EMBL" id="RCNR01000008">
    <property type="protein sequence ID" value="MUH35366.1"/>
    <property type="molecule type" value="Genomic_DNA"/>
</dbReference>
<proteinExistence type="predicted"/>
<keyword evidence="3" id="KW-1185">Reference proteome</keyword>
<dbReference type="AlphaFoldDB" id="A0A7X2ZS27"/>
<protein>
    <submittedName>
        <fullName evidence="2">Uncharacterized protein</fullName>
    </submittedName>
</protein>